<evidence type="ECO:0000313" key="1">
    <source>
        <dbReference type="EMBL" id="BAM80187.1"/>
    </source>
</evidence>
<keyword evidence="1" id="KW-0456">Lyase</keyword>
<dbReference type="EMBL" id="AP006492">
    <property type="protein sequence ID" value="BAM80187.1"/>
    <property type="molecule type" value="Genomic_DNA"/>
</dbReference>
<dbReference type="AlphaFoldDB" id="M1VCC8"/>
<dbReference type="OMA" id="DYNYGAR"/>
<reference evidence="1 2" key="1">
    <citation type="journal article" date="2004" name="Nature">
        <title>Genome sequence of the ultrasmall unicellular red alga Cyanidioschyzon merolae 10D.</title>
        <authorList>
            <person name="Matsuzaki M."/>
            <person name="Misumi O."/>
            <person name="Shin-i T."/>
            <person name="Maruyama S."/>
            <person name="Takahara M."/>
            <person name="Miyagishima S."/>
            <person name="Mori T."/>
            <person name="Nishida K."/>
            <person name="Yagisawa F."/>
            <person name="Nishida K."/>
            <person name="Yoshida Y."/>
            <person name="Nishimura Y."/>
            <person name="Nakao S."/>
            <person name="Kobayashi T."/>
            <person name="Momoyama Y."/>
            <person name="Higashiyama T."/>
            <person name="Minoda A."/>
            <person name="Sano M."/>
            <person name="Nomoto H."/>
            <person name="Oishi K."/>
            <person name="Hayashi H."/>
            <person name="Ohta F."/>
            <person name="Nishizaka S."/>
            <person name="Haga S."/>
            <person name="Miura S."/>
            <person name="Morishita T."/>
            <person name="Kabeya Y."/>
            <person name="Terasawa K."/>
            <person name="Suzuki Y."/>
            <person name="Ishii Y."/>
            <person name="Asakawa S."/>
            <person name="Takano H."/>
            <person name="Ohta N."/>
            <person name="Kuroiwa H."/>
            <person name="Tanaka K."/>
            <person name="Shimizu N."/>
            <person name="Sugano S."/>
            <person name="Sato N."/>
            <person name="Nozaki H."/>
            <person name="Ogasawara N."/>
            <person name="Kohara Y."/>
            <person name="Kuroiwa T."/>
        </authorList>
    </citation>
    <scope>NUCLEOTIDE SEQUENCE [LARGE SCALE GENOMIC DNA]</scope>
    <source>
        <strain evidence="1 2">10D</strain>
    </source>
</reference>
<sequence>MFTTWTAHCVQRWRRSAAAARAPRCLSAPTARTWAVASRRYRPAQRLQGPARTEPRMSGVNGGLAYDIDEQQLPDQIKPLVQMIVRGPDSPAAFIDAMERIADWLWQQQQSANDRGTRPPDTLIPFLVDSLGYNNPVAARIALDLLVRLYGKGAVPVLLQGVGALNYAVNAYALRALGAIGDADAVFTVAKQCALRGPIPNVRRAAVRCLAQLKYEESANGRARCEDAVASLSSLVGDPDWTIRYALVWSLSHLLHRKFIEKPEITNILAHIANQDADVVVRARAQRALAQFNEATSSPASSTARCVHAADT</sequence>
<gene>
    <name evidence="1" type="ORF">CYME_CMJ044C</name>
</gene>
<dbReference type="RefSeq" id="XP_005534794.1">
    <property type="nucleotide sequence ID" value="XM_005534737.1"/>
</dbReference>
<evidence type="ECO:0000313" key="2">
    <source>
        <dbReference type="Proteomes" id="UP000007014"/>
    </source>
</evidence>
<dbReference type="GO" id="GO:0016829">
    <property type="term" value="F:lyase activity"/>
    <property type="evidence" value="ECO:0007669"/>
    <property type="project" value="UniProtKB-KW"/>
</dbReference>
<dbReference type="GeneID" id="16994121"/>
<proteinExistence type="predicted"/>
<dbReference type="InterPro" id="IPR011989">
    <property type="entry name" value="ARM-like"/>
</dbReference>
<dbReference type="Proteomes" id="UP000007014">
    <property type="component" value="Chromosome 10"/>
</dbReference>
<dbReference type="Gramene" id="CMJ044CT">
    <property type="protein sequence ID" value="CMJ044CT"/>
    <property type="gene ID" value="CMJ044C"/>
</dbReference>
<keyword evidence="2" id="KW-1185">Reference proteome</keyword>
<protein>
    <submittedName>
        <fullName evidence="1">Phycocyanobilin lyase beta subunit</fullName>
    </submittedName>
</protein>
<dbReference type="STRING" id="280699.M1VCC8"/>
<dbReference type="HOGENOM" id="CLU_892432_0_0_1"/>
<dbReference type="InterPro" id="IPR016024">
    <property type="entry name" value="ARM-type_fold"/>
</dbReference>
<dbReference type="KEGG" id="cme:CYME_CMJ044C"/>
<dbReference type="OrthoDB" id="4880at2759"/>
<name>M1VCC8_CYAM1</name>
<dbReference type="Pfam" id="PF13646">
    <property type="entry name" value="HEAT_2"/>
    <property type="match status" value="1"/>
</dbReference>
<dbReference type="Gene3D" id="1.25.10.10">
    <property type="entry name" value="Leucine-rich Repeat Variant"/>
    <property type="match status" value="1"/>
</dbReference>
<dbReference type="SUPFAM" id="SSF48371">
    <property type="entry name" value="ARM repeat"/>
    <property type="match status" value="1"/>
</dbReference>
<accession>M1VCC8</accession>
<organism evidence="1 2">
    <name type="scientific">Cyanidioschyzon merolae (strain NIES-3377 / 10D)</name>
    <name type="common">Unicellular red alga</name>
    <dbReference type="NCBI Taxonomy" id="280699"/>
    <lineage>
        <taxon>Eukaryota</taxon>
        <taxon>Rhodophyta</taxon>
        <taxon>Bangiophyceae</taxon>
        <taxon>Cyanidiales</taxon>
        <taxon>Cyanidiaceae</taxon>
        <taxon>Cyanidioschyzon</taxon>
    </lineage>
</organism>
<reference evidence="1 2" key="2">
    <citation type="journal article" date="2007" name="BMC Biol.">
        <title>A 100%-complete sequence reveals unusually simple genomic features in the hot-spring red alga Cyanidioschyzon merolae.</title>
        <authorList>
            <person name="Nozaki H."/>
            <person name="Takano H."/>
            <person name="Misumi O."/>
            <person name="Terasawa K."/>
            <person name="Matsuzaki M."/>
            <person name="Maruyama S."/>
            <person name="Nishida K."/>
            <person name="Yagisawa F."/>
            <person name="Yoshida Y."/>
            <person name="Fujiwara T."/>
            <person name="Takio S."/>
            <person name="Tamura K."/>
            <person name="Chung S.J."/>
            <person name="Nakamura S."/>
            <person name="Kuroiwa H."/>
            <person name="Tanaka K."/>
            <person name="Sato N."/>
            <person name="Kuroiwa T."/>
        </authorList>
    </citation>
    <scope>NUCLEOTIDE SEQUENCE [LARGE SCALE GENOMIC DNA]</scope>
    <source>
        <strain evidence="1 2">10D</strain>
    </source>
</reference>